<evidence type="ECO:0000313" key="4">
    <source>
        <dbReference type="Proteomes" id="UP000645828"/>
    </source>
</evidence>
<protein>
    <submittedName>
        <fullName evidence="3">(raccoon dog) hypothetical protein</fullName>
    </submittedName>
</protein>
<dbReference type="AlphaFoldDB" id="A0A811ZQX6"/>
<dbReference type="GO" id="GO:0005634">
    <property type="term" value="C:nucleus"/>
    <property type="evidence" value="ECO:0007669"/>
    <property type="project" value="InterPro"/>
</dbReference>
<evidence type="ECO:0000256" key="2">
    <source>
        <dbReference type="ARBA" id="ARBA00008514"/>
    </source>
</evidence>
<evidence type="ECO:0000256" key="1">
    <source>
        <dbReference type="ARBA" id="ARBA00003351"/>
    </source>
</evidence>
<reference evidence="3" key="1">
    <citation type="submission" date="2020-12" db="EMBL/GenBank/DDBJ databases">
        <authorList>
            <consortium name="Molecular Ecology Group"/>
        </authorList>
    </citation>
    <scope>NUCLEOTIDE SEQUENCE</scope>
    <source>
        <strain evidence="3">TBG_1078</strain>
    </source>
</reference>
<name>A0A811ZQX6_NYCPR</name>
<dbReference type="PANTHER" id="PTHR17008">
    <property type="entry name" value="MEIOSIS-EXPRESSED GENE 1 PROTEIN"/>
    <property type="match status" value="1"/>
</dbReference>
<dbReference type="InterPro" id="IPR020186">
    <property type="entry name" value="Meiosis-expressed_gene_1"/>
</dbReference>
<comment type="caution">
    <text evidence="3">The sequence shown here is derived from an EMBL/GenBank/DDBJ whole genome shotgun (WGS) entry which is preliminary data.</text>
</comment>
<evidence type="ECO:0000313" key="3">
    <source>
        <dbReference type="EMBL" id="CAD7691081.1"/>
    </source>
</evidence>
<dbReference type="PANTHER" id="PTHR17008:SF1">
    <property type="entry name" value="MEIOSIS EXPRESSED GENE 1 PROTEIN HOMOLOG"/>
    <property type="match status" value="1"/>
</dbReference>
<accession>A0A811ZQX6</accession>
<dbReference type="EMBL" id="CAJHUB010000773">
    <property type="protein sequence ID" value="CAD7691081.1"/>
    <property type="molecule type" value="Genomic_DNA"/>
</dbReference>
<dbReference type="Pfam" id="PF15163">
    <property type="entry name" value="Meiosis_expr"/>
    <property type="match status" value="1"/>
</dbReference>
<dbReference type="Proteomes" id="UP000645828">
    <property type="component" value="Unassembled WGS sequence"/>
</dbReference>
<keyword evidence="4" id="KW-1185">Reference proteome</keyword>
<comment type="similarity">
    <text evidence="2">Belongs to the MEIG1 family.</text>
</comment>
<sequence length="43" mass="5433">MYRFQQAGYRNEIEYKQVKQVSMKRQTFYDYNKQRECDDKSTK</sequence>
<organism evidence="3 4">
    <name type="scientific">Nyctereutes procyonoides</name>
    <name type="common">Raccoon dog</name>
    <name type="synonym">Canis procyonoides</name>
    <dbReference type="NCBI Taxonomy" id="34880"/>
    <lineage>
        <taxon>Eukaryota</taxon>
        <taxon>Metazoa</taxon>
        <taxon>Chordata</taxon>
        <taxon>Craniata</taxon>
        <taxon>Vertebrata</taxon>
        <taxon>Euteleostomi</taxon>
        <taxon>Mammalia</taxon>
        <taxon>Eutheria</taxon>
        <taxon>Laurasiatheria</taxon>
        <taxon>Carnivora</taxon>
        <taxon>Caniformia</taxon>
        <taxon>Canidae</taxon>
        <taxon>Nyctereutes</taxon>
    </lineage>
</organism>
<gene>
    <name evidence="3" type="ORF">NYPRO_LOCUS23875</name>
</gene>
<proteinExistence type="inferred from homology"/>
<comment type="function">
    <text evidence="1">Essential for spermiogenesis.</text>
</comment>